<feature type="chain" id="PRO_5013314093" evidence="3">
    <location>
        <begin position="21"/>
        <end position="946"/>
    </location>
</feature>
<dbReference type="AlphaFoldDB" id="A0A1M6E5C1"/>
<accession>A0A1M6E5C1</accession>
<feature type="domain" description="CHAT" evidence="4">
    <location>
        <begin position="624"/>
        <end position="911"/>
    </location>
</feature>
<feature type="repeat" description="TPR" evidence="1">
    <location>
        <begin position="115"/>
        <end position="148"/>
    </location>
</feature>
<name>A0A1M6E5C1_9FLAO</name>
<evidence type="ECO:0000256" key="1">
    <source>
        <dbReference type="PROSITE-ProRule" id="PRU00339"/>
    </source>
</evidence>
<dbReference type="OrthoDB" id="9771112at2"/>
<dbReference type="SUPFAM" id="SSF81901">
    <property type="entry name" value="HCP-like"/>
    <property type="match status" value="1"/>
</dbReference>
<sequence length="946" mass="109263">MILKPPVILIIFSSVFFVNAQTNNDPRDSFFEKQYSSINRNITNGLYKKNTELIEMLTLDPEYQQLDCYYQGKILHKIGVSYYLLNQEANAITYFKEKLLPLWENCPQVPATERANTIYNTGVCYQYLNDLSSAKKYLDQALYIFENDSLYPSQKLAKKYHGVGKFYKDLNDIFRAELYYKNSLNLYKKLGDNKVKEFEVINNLIALHMEFKEFEKSKKYIEEALVIHDSFPDVIPELTLAWVYLNAGTTYLELKDFNSAKTMVKAAINLLDKDQDAFYYAIALELLGMIHLEQREFDVSEEYLNKVLELRKESVLKGNPKQSIVYSYENLCELMIDKKDTIRAQQYLSKAFEILIPVGHFDKDNLPIINSSKALDDEHLIRLIEIKAKIFKQQYQVSNDISFLKKALNVQHKIDSVINRSLVSFQFGQSKLDFLNLKFEHYGKAIEDALELYQITKDGFYLDEAYYFSSKTKAIVLQYELSQTDAFQSNVSEEVLQKEKSLREKMNMHQASLLETTNKQDSLLKAYTKAQYELDAFLSEIEEKEPNYFKEKYAYIRAPRIKEIQKNLPEDMVVVEYFVSKNILYSFWLTQDSFFPVTTPYDPELKDAIKNFSEQCHDPSREISTSLSKMLYDKCLRRGLNKVTGDIKRICIIPDGQLHKISFEALSTTNDTQKYLIEDYVISYSYSVSLLFREHQKRQLQRYVGFGSTYSTALNQKLKARKRFFGAENLAQLTLSQEEINRGAAIFDGKVFIDKQASLPSFLSESKDADIIHLSLHGLVDTNDPERSCIIFDDHTEEFILSPQDLYSNRLQADLVLLSACHSANGKIYHGEGVQGMSKSFLLGGAHNITSSLWNASEASSLAITTAFLENVHEGKPIDRALHQSKLDYLSASEPNKRHPYYWANFILVGEVEPSETGSGSYVLWISILGALFLLIFTFRFSKKRL</sequence>
<dbReference type="SMART" id="SM00028">
    <property type="entry name" value="TPR"/>
    <property type="match status" value="6"/>
</dbReference>
<feature type="repeat" description="TPR" evidence="1">
    <location>
        <begin position="281"/>
        <end position="314"/>
    </location>
</feature>
<reference evidence="6" key="1">
    <citation type="submission" date="2016-11" db="EMBL/GenBank/DDBJ databases">
        <authorList>
            <person name="Varghese N."/>
            <person name="Submissions S."/>
        </authorList>
    </citation>
    <scope>NUCLEOTIDE SEQUENCE [LARGE SCALE GENOMIC DNA]</scope>
    <source>
        <strain evidence="6">DSM 22623</strain>
    </source>
</reference>
<keyword evidence="3" id="KW-0732">Signal</keyword>
<dbReference type="InterPro" id="IPR011990">
    <property type="entry name" value="TPR-like_helical_dom_sf"/>
</dbReference>
<evidence type="ECO:0000256" key="2">
    <source>
        <dbReference type="SAM" id="Phobius"/>
    </source>
</evidence>
<feature type="transmembrane region" description="Helical" evidence="2">
    <location>
        <begin position="922"/>
        <end position="941"/>
    </location>
</feature>
<evidence type="ECO:0000256" key="3">
    <source>
        <dbReference type="SAM" id="SignalP"/>
    </source>
</evidence>
<dbReference type="PROSITE" id="PS50005">
    <property type="entry name" value="TPR"/>
    <property type="match status" value="2"/>
</dbReference>
<dbReference type="Pfam" id="PF13181">
    <property type="entry name" value="TPR_8"/>
    <property type="match status" value="3"/>
</dbReference>
<keyword evidence="1" id="KW-0802">TPR repeat</keyword>
<dbReference type="Pfam" id="PF12770">
    <property type="entry name" value="CHAT"/>
    <property type="match status" value="1"/>
</dbReference>
<gene>
    <name evidence="5" type="ORF">SAMN04488508_103221</name>
</gene>
<keyword evidence="2" id="KW-0812">Transmembrane</keyword>
<evidence type="ECO:0000313" key="5">
    <source>
        <dbReference type="EMBL" id="SHI80605.1"/>
    </source>
</evidence>
<dbReference type="InterPro" id="IPR024983">
    <property type="entry name" value="CHAT_dom"/>
</dbReference>
<dbReference type="EMBL" id="FQYP01000003">
    <property type="protein sequence ID" value="SHI80605.1"/>
    <property type="molecule type" value="Genomic_DNA"/>
</dbReference>
<evidence type="ECO:0000259" key="4">
    <source>
        <dbReference type="Pfam" id="PF12770"/>
    </source>
</evidence>
<organism evidence="5 6">
    <name type="scientific">Aquimarina spongiae</name>
    <dbReference type="NCBI Taxonomy" id="570521"/>
    <lineage>
        <taxon>Bacteria</taxon>
        <taxon>Pseudomonadati</taxon>
        <taxon>Bacteroidota</taxon>
        <taxon>Flavobacteriia</taxon>
        <taxon>Flavobacteriales</taxon>
        <taxon>Flavobacteriaceae</taxon>
        <taxon>Aquimarina</taxon>
    </lineage>
</organism>
<dbReference type="InterPro" id="IPR019734">
    <property type="entry name" value="TPR_rpt"/>
</dbReference>
<dbReference type="Gene3D" id="1.25.40.10">
    <property type="entry name" value="Tetratricopeptide repeat domain"/>
    <property type="match status" value="2"/>
</dbReference>
<proteinExistence type="predicted"/>
<dbReference type="RefSeq" id="WP_073315573.1">
    <property type="nucleotide sequence ID" value="NZ_FQYP01000003.1"/>
</dbReference>
<keyword evidence="6" id="KW-1185">Reference proteome</keyword>
<dbReference type="PANTHER" id="PTHR10098">
    <property type="entry name" value="RAPSYN-RELATED"/>
    <property type="match status" value="1"/>
</dbReference>
<protein>
    <submittedName>
        <fullName evidence="5">CHAT domain-containing protein</fullName>
    </submittedName>
</protein>
<keyword evidence="2" id="KW-1133">Transmembrane helix</keyword>
<keyword evidence="2" id="KW-0472">Membrane</keyword>
<evidence type="ECO:0000313" key="6">
    <source>
        <dbReference type="Proteomes" id="UP000184432"/>
    </source>
</evidence>
<dbReference type="Proteomes" id="UP000184432">
    <property type="component" value="Unassembled WGS sequence"/>
</dbReference>
<dbReference type="STRING" id="570521.SAMN04488508_103221"/>
<feature type="signal peptide" evidence="3">
    <location>
        <begin position="1"/>
        <end position="20"/>
    </location>
</feature>